<reference evidence="1 2" key="1">
    <citation type="submission" date="2020-08" db="EMBL/GenBank/DDBJ databases">
        <authorList>
            <person name="Koutsovoulos G."/>
            <person name="Danchin GJ E."/>
        </authorList>
    </citation>
    <scope>NUCLEOTIDE SEQUENCE [LARGE SCALE GENOMIC DNA]</scope>
</reference>
<protein>
    <submittedName>
        <fullName evidence="1">Uncharacterized protein</fullName>
    </submittedName>
</protein>
<gene>
    <name evidence="1" type="ORF">MENT_LOCUS54208</name>
</gene>
<organism evidence="1 2">
    <name type="scientific">Meloidogyne enterolobii</name>
    <name type="common">Root-knot nematode worm</name>
    <name type="synonym">Meloidogyne mayaguensis</name>
    <dbReference type="NCBI Taxonomy" id="390850"/>
    <lineage>
        <taxon>Eukaryota</taxon>
        <taxon>Metazoa</taxon>
        <taxon>Ecdysozoa</taxon>
        <taxon>Nematoda</taxon>
        <taxon>Chromadorea</taxon>
        <taxon>Rhabditida</taxon>
        <taxon>Tylenchina</taxon>
        <taxon>Tylenchomorpha</taxon>
        <taxon>Tylenchoidea</taxon>
        <taxon>Meloidogynidae</taxon>
        <taxon>Meloidogyninae</taxon>
        <taxon>Meloidogyne</taxon>
    </lineage>
</organism>
<comment type="caution">
    <text evidence="1">The sequence shown here is derived from an EMBL/GenBank/DDBJ whole genome shotgun (WGS) entry which is preliminary data.</text>
</comment>
<accession>A0A6V7XN53</accession>
<evidence type="ECO:0000313" key="1">
    <source>
        <dbReference type="EMBL" id="CAD2200721.1"/>
    </source>
</evidence>
<proteinExistence type="predicted"/>
<dbReference type="AlphaFoldDB" id="A0A6V7XN53"/>
<sequence>MLYLILHSHFSIKSFCCFNITILSIKSTMEFLEDEDTKAFFAILEGNCPDEEESNSCSDDFINDTAEFFDQLELVHLDNKSVCENEVEEVNENVGQEVEEFVSEEKENEGGCEEVDGDICDEKFDDFLHTEIDVLLDEFMLKWRKLQDKKREFFTNEAKKMEVDNALSGRVKKFVYNWNEYENGTTCEFRNALEELRMSLKTN</sequence>
<dbReference type="Proteomes" id="UP000580250">
    <property type="component" value="Unassembled WGS sequence"/>
</dbReference>
<evidence type="ECO:0000313" key="2">
    <source>
        <dbReference type="Proteomes" id="UP000580250"/>
    </source>
</evidence>
<dbReference type="EMBL" id="CAJEWN010001894">
    <property type="protein sequence ID" value="CAD2200721.1"/>
    <property type="molecule type" value="Genomic_DNA"/>
</dbReference>
<name>A0A6V7XN53_MELEN</name>